<keyword evidence="2" id="KW-1185">Reference proteome</keyword>
<reference evidence="1 2" key="1">
    <citation type="journal article" date="2015" name="Genome Announc.">
        <title>Complete Genome Sequence of Steroid-Transforming Nocardioides simplex VKM Ac-2033D.</title>
        <authorList>
            <person name="Shtratnikova V.Y."/>
            <person name="Schelkunov M.I."/>
            <person name="Pekov Y.A."/>
            <person name="Fokina V.V."/>
            <person name="Logacheva M.D."/>
            <person name="Sokolov S.L."/>
            <person name="Bragin E.Y."/>
            <person name="Ashapkin V.V."/>
            <person name="Donova M.V."/>
        </authorList>
    </citation>
    <scope>NUCLEOTIDE SEQUENCE [LARGE SCALE GENOMIC DNA]</scope>
    <source>
        <strain evidence="1 2">VKM Ac-2033D</strain>
    </source>
</reference>
<dbReference type="Pfam" id="PF13416">
    <property type="entry name" value="SBP_bac_8"/>
    <property type="match status" value="1"/>
</dbReference>
<dbReference type="PANTHER" id="PTHR30006">
    <property type="entry name" value="THIAMINE-BINDING PERIPLASMIC PROTEIN-RELATED"/>
    <property type="match status" value="1"/>
</dbReference>
<dbReference type="PROSITE" id="PS51257">
    <property type="entry name" value="PROKAR_LIPOPROTEIN"/>
    <property type="match status" value="1"/>
</dbReference>
<gene>
    <name evidence="1" type="ORF">KR76_02180</name>
</gene>
<dbReference type="eggNOG" id="COG1840">
    <property type="taxonomic scope" value="Bacteria"/>
</dbReference>
<dbReference type="InterPro" id="IPR006059">
    <property type="entry name" value="SBP"/>
</dbReference>
<dbReference type="Proteomes" id="UP000030300">
    <property type="component" value="Chromosome"/>
</dbReference>
<organism evidence="1 2">
    <name type="scientific">Nocardioides simplex</name>
    <name type="common">Arthrobacter simplex</name>
    <dbReference type="NCBI Taxonomy" id="2045"/>
    <lineage>
        <taxon>Bacteria</taxon>
        <taxon>Bacillati</taxon>
        <taxon>Actinomycetota</taxon>
        <taxon>Actinomycetes</taxon>
        <taxon>Propionibacteriales</taxon>
        <taxon>Nocardioidaceae</taxon>
        <taxon>Pimelobacter</taxon>
    </lineage>
</organism>
<evidence type="ECO:0000313" key="1">
    <source>
        <dbReference type="EMBL" id="AIY15879.1"/>
    </source>
</evidence>
<proteinExistence type="predicted"/>
<dbReference type="KEGG" id="psim:KR76_02180"/>
<dbReference type="SUPFAM" id="SSF53850">
    <property type="entry name" value="Periplasmic binding protein-like II"/>
    <property type="match status" value="1"/>
</dbReference>
<sequence length="350" mass="37328">MKTKRLAALLAGGLFSVAALAGCGSDSGGGEVAGSWDEILKAADKEGEVVIYGTVAPDNLERLKKAFEKKYPEIKLTYVRGTDADLLPKVEIENQTGRGTADVHMTTDAGWIDRSLDADYSAKIVGPSFDNADYDRENSVIDDQWFLTSATVFGMAWNTAKLPDGLKTPEDLLASNLKGGKIGVTNPAGIPTYVDMYRKINVDFGENFVDRLASSKPRVYDSAVAIGQAIASGEIWASPTIGTTILTEKANGAPVEFIVPEKPFGVPWYSHVLSSSPHPNAAQVLADFLVTPEGQAAISHDFIPCLPNVDGTGVAGSDLLAQDVPLGDPDELSSDSVASYQKEWEKLFLG</sequence>
<name>A0A0A1DF84_NOCSI</name>
<dbReference type="HOGENOM" id="CLU_026974_0_5_11"/>
<accession>A0A0A1DF84</accession>
<dbReference type="Gene3D" id="3.40.190.10">
    <property type="entry name" value="Periplasmic binding protein-like II"/>
    <property type="match status" value="2"/>
</dbReference>
<dbReference type="OrthoDB" id="3564681at2"/>
<dbReference type="GeneID" id="96607791"/>
<dbReference type="STRING" id="2045.KR76_02180"/>
<dbReference type="AlphaFoldDB" id="A0A0A1DF84"/>
<protein>
    <submittedName>
        <fullName evidence="1">Putative transporter</fullName>
    </submittedName>
</protein>
<evidence type="ECO:0000313" key="2">
    <source>
        <dbReference type="Proteomes" id="UP000030300"/>
    </source>
</evidence>
<dbReference type="RefSeq" id="WP_038676323.1">
    <property type="nucleotide sequence ID" value="NZ_BJMC01000006.1"/>
</dbReference>
<dbReference type="EMBL" id="CP009896">
    <property type="protein sequence ID" value="AIY15879.1"/>
    <property type="molecule type" value="Genomic_DNA"/>
</dbReference>